<sequence length="374" mass="40869">MADKNAVNLNGLMITLAVIAVLTVGGVTGMSVASWPVSSAGAGNEQRDKQLEVLAKSVARLSARGILDYEDAMERQFFLDKVVKDIKADFPEIKNIWVLDDQRMVVYSAKEDEIEKTYQVPSGMKPDAGEKFTVNELSAGSVWVATPIISMKTIIGGLRMVVEIPAAKGGGGGSKNLLMIIGLIAMIIGIAAPVVLVSAKTKELAGLKAGPGGAAVSDAKLSALKAEESTVSAKLAAAKQQLAQSEQLQGQQVAMEQQIEEMKKQQFEETYKLEGLKKEAAEQADHIEKRKKILEANPLERQAALTSEEKELAAKISTHKQEEVKLAQKIELIRKKVIDLDRRIEKRQKEEQEIAERIEARRKEELELNQKMGS</sequence>
<keyword evidence="2" id="KW-0472">Membrane</keyword>
<protein>
    <recommendedName>
        <fullName evidence="5">Single cache domain-containing protein</fullName>
    </recommendedName>
</protein>
<keyword evidence="2" id="KW-1133">Transmembrane helix</keyword>
<name>A0A1F5R7M9_9BACT</name>
<dbReference type="CDD" id="cd18773">
    <property type="entry name" value="PDC1_HK_sensor"/>
    <property type="match status" value="1"/>
</dbReference>
<keyword evidence="2" id="KW-0812">Transmembrane</keyword>
<evidence type="ECO:0000313" key="4">
    <source>
        <dbReference type="Proteomes" id="UP000177230"/>
    </source>
</evidence>
<accession>A0A1F5R7M9</accession>
<evidence type="ECO:0008006" key="5">
    <source>
        <dbReference type="Google" id="ProtNLM"/>
    </source>
</evidence>
<evidence type="ECO:0000313" key="3">
    <source>
        <dbReference type="EMBL" id="OGF10444.1"/>
    </source>
</evidence>
<feature type="coiled-coil region" evidence="1">
    <location>
        <begin position="245"/>
        <end position="297"/>
    </location>
</feature>
<proteinExistence type="predicted"/>
<keyword evidence="1" id="KW-0175">Coiled coil</keyword>
<evidence type="ECO:0000256" key="2">
    <source>
        <dbReference type="SAM" id="Phobius"/>
    </source>
</evidence>
<comment type="caution">
    <text evidence="3">The sequence shown here is derived from an EMBL/GenBank/DDBJ whole genome shotgun (WGS) entry which is preliminary data.</text>
</comment>
<feature type="transmembrane region" description="Helical" evidence="2">
    <location>
        <begin position="177"/>
        <end position="199"/>
    </location>
</feature>
<evidence type="ECO:0000256" key="1">
    <source>
        <dbReference type="SAM" id="Coils"/>
    </source>
</evidence>
<organism evidence="3 4">
    <name type="scientific">Candidatus Edwardsbacteria bacterium GWF2_54_11</name>
    <dbReference type="NCBI Taxonomy" id="1817851"/>
    <lineage>
        <taxon>Bacteria</taxon>
        <taxon>Candidatus Edwardsiibacteriota</taxon>
    </lineage>
</organism>
<dbReference type="Proteomes" id="UP000177230">
    <property type="component" value="Unassembled WGS sequence"/>
</dbReference>
<feature type="transmembrane region" description="Helical" evidence="2">
    <location>
        <begin position="12"/>
        <end position="35"/>
    </location>
</feature>
<dbReference type="EMBL" id="MFFM01000038">
    <property type="protein sequence ID" value="OGF10444.1"/>
    <property type="molecule type" value="Genomic_DNA"/>
</dbReference>
<dbReference type="AlphaFoldDB" id="A0A1F5R7M9"/>
<gene>
    <name evidence="3" type="ORF">A2024_08805</name>
</gene>
<reference evidence="3 4" key="1">
    <citation type="journal article" date="2016" name="Nat. Commun.">
        <title>Thousands of microbial genomes shed light on interconnected biogeochemical processes in an aquifer system.</title>
        <authorList>
            <person name="Anantharaman K."/>
            <person name="Brown C.T."/>
            <person name="Hug L.A."/>
            <person name="Sharon I."/>
            <person name="Castelle C.J."/>
            <person name="Probst A.J."/>
            <person name="Thomas B.C."/>
            <person name="Singh A."/>
            <person name="Wilkins M.J."/>
            <person name="Karaoz U."/>
            <person name="Brodie E.L."/>
            <person name="Williams K.H."/>
            <person name="Hubbard S.S."/>
            <person name="Banfield J.F."/>
        </authorList>
    </citation>
    <scope>NUCLEOTIDE SEQUENCE [LARGE SCALE GENOMIC DNA]</scope>
</reference>